<dbReference type="InterPro" id="IPR012341">
    <property type="entry name" value="6hp_glycosidase-like_sf"/>
</dbReference>
<dbReference type="Gene3D" id="1.50.10.10">
    <property type="match status" value="1"/>
</dbReference>
<name>A0ABM1DP31_PRICU</name>
<feature type="chain" id="PRO_5045393144" description="alpha-1,2-Mannosidase" evidence="7">
    <location>
        <begin position="25"/>
        <end position="887"/>
    </location>
</feature>
<evidence type="ECO:0000313" key="9">
    <source>
        <dbReference type="RefSeq" id="XP_014661702.1"/>
    </source>
</evidence>
<feature type="compositionally biased region" description="Basic and acidic residues" evidence="6">
    <location>
        <begin position="636"/>
        <end position="647"/>
    </location>
</feature>
<feature type="region of interest" description="Disordered" evidence="6">
    <location>
        <begin position="612"/>
        <end position="648"/>
    </location>
</feature>
<feature type="compositionally biased region" description="Low complexity" evidence="6">
    <location>
        <begin position="701"/>
        <end position="713"/>
    </location>
</feature>
<feature type="compositionally biased region" description="Basic and acidic residues" evidence="6">
    <location>
        <begin position="714"/>
        <end position="735"/>
    </location>
</feature>
<keyword evidence="4" id="KW-0325">Glycoprotein</keyword>
<organism evidence="8 9">
    <name type="scientific">Priapulus caudatus</name>
    <name type="common">Priapulid worm</name>
    <dbReference type="NCBI Taxonomy" id="37621"/>
    <lineage>
        <taxon>Eukaryota</taxon>
        <taxon>Metazoa</taxon>
        <taxon>Ecdysozoa</taxon>
        <taxon>Scalidophora</taxon>
        <taxon>Priapulida</taxon>
        <taxon>Priapulimorpha</taxon>
        <taxon>Priapulimorphida</taxon>
        <taxon>Priapulidae</taxon>
        <taxon>Priapulus</taxon>
    </lineage>
</organism>
<protein>
    <recommendedName>
        <fullName evidence="5">alpha-1,2-Mannosidase</fullName>
        <ecNumber evidence="5">3.2.1.-</ecNumber>
    </recommendedName>
</protein>
<keyword evidence="3" id="KW-0256">Endoplasmic reticulum</keyword>
<evidence type="ECO:0000256" key="3">
    <source>
        <dbReference type="ARBA" id="ARBA00022824"/>
    </source>
</evidence>
<evidence type="ECO:0000256" key="1">
    <source>
        <dbReference type="ARBA" id="ARBA00004240"/>
    </source>
</evidence>
<dbReference type="InterPro" id="IPR001382">
    <property type="entry name" value="Glyco_hydro_47"/>
</dbReference>
<evidence type="ECO:0000256" key="2">
    <source>
        <dbReference type="ARBA" id="ARBA00007658"/>
    </source>
</evidence>
<comment type="similarity">
    <text evidence="2 5">Belongs to the glycosyl hydrolase 47 family.</text>
</comment>
<keyword evidence="8" id="KW-1185">Reference proteome</keyword>
<keyword evidence="7" id="KW-0732">Signal</keyword>
<evidence type="ECO:0000256" key="4">
    <source>
        <dbReference type="ARBA" id="ARBA00023180"/>
    </source>
</evidence>
<dbReference type="Pfam" id="PF01532">
    <property type="entry name" value="Glyco_hydro_47"/>
    <property type="match status" value="1"/>
</dbReference>
<feature type="region of interest" description="Disordered" evidence="6">
    <location>
        <begin position="698"/>
        <end position="760"/>
    </location>
</feature>
<dbReference type="PRINTS" id="PR00747">
    <property type="entry name" value="GLYHDRLASE47"/>
</dbReference>
<reference evidence="9" key="1">
    <citation type="submission" date="2025-08" db="UniProtKB">
        <authorList>
            <consortium name="RefSeq"/>
        </authorList>
    </citation>
    <scope>IDENTIFICATION</scope>
</reference>
<dbReference type="InterPro" id="IPR036026">
    <property type="entry name" value="Seven-hairpin_glycosidases"/>
</dbReference>
<evidence type="ECO:0000256" key="7">
    <source>
        <dbReference type="SAM" id="SignalP"/>
    </source>
</evidence>
<dbReference type="GeneID" id="106804858"/>
<dbReference type="PANTHER" id="PTHR45679">
    <property type="entry name" value="ER DEGRADATION-ENHANCING ALPHA-MANNOSIDASE-LIKE PROTEIN 2"/>
    <property type="match status" value="1"/>
</dbReference>
<accession>A0ABM1DP31</accession>
<proteinExistence type="inferred from homology"/>
<feature type="compositionally biased region" description="Gly residues" evidence="6">
    <location>
        <begin position="616"/>
        <end position="633"/>
    </location>
</feature>
<keyword evidence="5" id="KW-0378">Hydrolase</keyword>
<comment type="subcellular location">
    <subcellularLocation>
        <location evidence="1">Endoplasmic reticulum</location>
    </subcellularLocation>
</comment>
<evidence type="ECO:0000256" key="6">
    <source>
        <dbReference type="SAM" id="MobiDB-lite"/>
    </source>
</evidence>
<dbReference type="InterPro" id="IPR044674">
    <property type="entry name" value="EDEM1/2/3"/>
</dbReference>
<dbReference type="RefSeq" id="XP_014661702.1">
    <property type="nucleotide sequence ID" value="XM_014806216.1"/>
</dbReference>
<keyword evidence="5" id="KW-0326">Glycosidase</keyword>
<sequence length="887" mass="99037">MAAPCLVLQLFLAGVFLVNRHTHSATVRVFTENEITKYRERVSRMFHHAYDSYIQNAYPYDELRPLTCDGFDTWGSFSLSLIDALDTLAVLGNYSEFRRVAHLLIDKANFDIDVNVSVFETNIRVVGGLLSAHLLSHRAGMQLEDGWPCSGPLLRLAENVANRLLPAFDTYTGMPYGTVNLRHGVPSGETTVTCTAGVGTFIVEFGSLSQLTGDQRFQYVALQALKALWKYRSNVSLVGNHIDVQSGEWTASEAGIGAGVDSYFEYLVKGAIMFQKPELMDQFREYYGAIQRYLNRDDWYFWASMDKGQITLPVFQNLEAFWPGLLTLVGELDQAKKSLHNYHQVWKQFGFTPEFYNVPTNEARKNREGYPLRPELIESTMYLYQATRDPVLLQVGVDILESIEHSAKTSCGYATIHNVNTHSLDNRMESFFLSETTKYLYLLFDPDNFIHNTGSQGTVIQTAGGECVIDAGGYIFNTEAHPLDMAAVYCCSTQKAQDDVLLQEFHDQLDLLALLDLTDSKYKKRFRKAKQEEQEQDTVDRILSLITTGDVFKHKQGTLQRNMGPGVGTIEQVALDDDEDMVDGRGARETTNVTEADTGDDTLGELGKNFDTHGISSGGIDGSPGVDVGGGAEMPGPHDEDGEKETVDSITQETVEHQMEELKRRIVMHTDTVRQMTGTKIAGYGADRHEVVNLDAKLQDGQKQQQQQQQQQQEQKDIQAEGKDPQLHPDSHSTSEETVDSSSTVRPDGVTKQPSDLEKVQAAEVSKSLRTLERFNDFLTEMIAKLEMGGSVSADDQAVLMGRKPLLDDAAHSGAPDWTTLLRPYADVDQIVRTGSSGHTEEGDELWLNRLLSQGAPRRPRSRQSSLTCTSQKFSSRLSHMGQMFND</sequence>
<dbReference type="EC" id="3.2.1.-" evidence="5"/>
<dbReference type="SUPFAM" id="SSF48225">
    <property type="entry name" value="Seven-hairpin glycosidases"/>
    <property type="match status" value="1"/>
</dbReference>
<dbReference type="PANTHER" id="PTHR45679:SF6">
    <property type="entry name" value="ER DEGRADATION-ENHANCING ALPHA-MANNOSIDASE-LIKE PROTEIN 2"/>
    <property type="match status" value="1"/>
</dbReference>
<gene>
    <name evidence="9" type="primary">LOC106804858</name>
</gene>
<dbReference type="Proteomes" id="UP000695022">
    <property type="component" value="Unplaced"/>
</dbReference>
<evidence type="ECO:0000256" key="5">
    <source>
        <dbReference type="RuleBase" id="RU361193"/>
    </source>
</evidence>
<feature type="signal peptide" evidence="7">
    <location>
        <begin position="1"/>
        <end position="24"/>
    </location>
</feature>
<evidence type="ECO:0000313" key="8">
    <source>
        <dbReference type="Proteomes" id="UP000695022"/>
    </source>
</evidence>